<proteinExistence type="predicted"/>
<evidence type="ECO:0000313" key="1">
    <source>
        <dbReference type="EMBL" id="EZP77807.1"/>
    </source>
</evidence>
<protein>
    <submittedName>
        <fullName evidence="1">Uncharacterized protein</fullName>
    </submittedName>
</protein>
<sequence length="43" mass="5154">MMDPKQMTDKQLVDEWDKVEDGENLTDFEQAVLDEIERRNIDL</sequence>
<dbReference type="Proteomes" id="UP000024329">
    <property type="component" value="Unassembled WGS sequence"/>
</dbReference>
<organism evidence="1 2">
    <name type="scientific">Novosphingobium resinovorum</name>
    <dbReference type="NCBI Taxonomy" id="158500"/>
    <lineage>
        <taxon>Bacteria</taxon>
        <taxon>Pseudomonadati</taxon>
        <taxon>Pseudomonadota</taxon>
        <taxon>Alphaproteobacteria</taxon>
        <taxon>Sphingomonadales</taxon>
        <taxon>Sphingomonadaceae</taxon>
        <taxon>Novosphingobium</taxon>
    </lineage>
</organism>
<dbReference type="AlphaFoldDB" id="A0A031JPZ0"/>
<dbReference type="EMBL" id="JFYZ01000032">
    <property type="protein sequence ID" value="EZP77807.1"/>
    <property type="molecule type" value="Genomic_DNA"/>
</dbReference>
<dbReference type="PATRIC" id="fig|158500.4.peg.4447"/>
<gene>
    <name evidence="1" type="ORF">BV97_04376</name>
</gene>
<dbReference type="RefSeq" id="WP_256434643.1">
    <property type="nucleotide sequence ID" value="NZ_CP017077.1"/>
</dbReference>
<accession>A0A031JPZ0</accession>
<reference evidence="1 2" key="1">
    <citation type="submission" date="2014-03" db="EMBL/GenBank/DDBJ databases">
        <title>Whole genome sequence of Novosphingobium resinovorum KF1.</title>
        <authorList>
            <person name="Gan H.M."/>
            <person name="Gan H.Y."/>
            <person name="Chew T.H."/>
            <person name="Savka M.A."/>
        </authorList>
    </citation>
    <scope>NUCLEOTIDE SEQUENCE [LARGE SCALE GENOMIC DNA]</scope>
    <source>
        <strain evidence="1 2">KF1</strain>
    </source>
</reference>
<name>A0A031JPZ0_9SPHN</name>
<comment type="caution">
    <text evidence="1">The sequence shown here is derived from an EMBL/GenBank/DDBJ whole genome shotgun (WGS) entry which is preliminary data.</text>
</comment>
<evidence type="ECO:0000313" key="2">
    <source>
        <dbReference type="Proteomes" id="UP000024329"/>
    </source>
</evidence>